<dbReference type="GO" id="GO:0030246">
    <property type="term" value="F:carbohydrate binding"/>
    <property type="evidence" value="ECO:0007669"/>
    <property type="project" value="InterPro"/>
</dbReference>
<dbReference type="EMBL" id="ACEB01000001">
    <property type="protein sequence ID" value="EEG28393.1"/>
    <property type="molecule type" value="Genomic_DNA"/>
</dbReference>
<dbReference type="PANTHER" id="PTHR11122">
    <property type="entry name" value="APOSPORY-ASSOCIATED PROTEIN C-RELATED"/>
    <property type="match status" value="1"/>
</dbReference>
<evidence type="ECO:0000256" key="5">
    <source>
        <dbReference type="PIRSR" id="PIRSR016020-1"/>
    </source>
</evidence>
<proteinExistence type="inferred from homology"/>
<evidence type="ECO:0000256" key="4">
    <source>
        <dbReference type="ARBA" id="ARBA00023235"/>
    </source>
</evidence>
<dbReference type="Pfam" id="PF01263">
    <property type="entry name" value="Aldose_epim"/>
    <property type="match status" value="1"/>
</dbReference>
<dbReference type="GO" id="GO:0005975">
    <property type="term" value="P:carbohydrate metabolic process"/>
    <property type="evidence" value="ECO:0007669"/>
    <property type="project" value="InterPro"/>
</dbReference>
<dbReference type="InterPro" id="IPR014718">
    <property type="entry name" value="GH-type_carb-bd"/>
</dbReference>
<dbReference type="HOGENOM" id="CLU_048345_4_3_11"/>
<protein>
    <recommendedName>
        <fullName evidence="3">glucose-6-phosphate 1-epimerase</fullName>
        <ecNumber evidence="3">5.1.3.15</ecNumber>
    </recommendedName>
</protein>
<comment type="caution">
    <text evidence="6">The sequence shown here is derived from an EMBL/GenBank/DDBJ whole genome shotgun (WGS) entry which is preliminary data.</text>
</comment>
<dbReference type="InterPro" id="IPR025532">
    <property type="entry name" value="G6P_1-epimerase"/>
</dbReference>
<evidence type="ECO:0000256" key="1">
    <source>
        <dbReference type="ARBA" id="ARBA00001096"/>
    </source>
</evidence>
<dbReference type="InterPro" id="IPR011013">
    <property type="entry name" value="Gal_mutarotase_sf_dom"/>
</dbReference>
<feature type="active site" evidence="5">
    <location>
        <position position="126"/>
    </location>
</feature>
<comment type="similarity">
    <text evidence="2">Belongs to the glucose-6-phosphate 1-epimerase family.</text>
</comment>
<name>C0DZA7_9CORY</name>
<dbReference type="Proteomes" id="UP000006247">
    <property type="component" value="Unassembled WGS sequence"/>
</dbReference>
<dbReference type="AlphaFoldDB" id="C0DZA7"/>
<reference evidence="6 7" key="1">
    <citation type="submission" date="2009-01" db="EMBL/GenBank/DDBJ databases">
        <authorList>
            <person name="Fulton L."/>
            <person name="Clifton S."/>
            <person name="Chinwalla A.T."/>
            <person name="Mitreva M."/>
            <person name="Sodergren E."/>
            <person name="Weinstock G."/>
            <person name="Clifton S."/>
            <person name="Dooling D.J."/>
            <person name="Fulton B."/>
            <person name="Minx P."/>
            <person name="Pepin K.H."/>
            <person name="Johnson M."/>
            <person name="Bhonagiri V."/>
            <person name="Nash W.E."/>
            <person name="Mardis E.R."/>
            <person name="Wilson R.K."/>
        </authorList>
    </citation>
    <scope>NUCLEOTIDE SEQUENCE [LARGE SCALE GENOMIC DNA]</scope>
    <source>
        <strain evidence="6 7">ATCC 33806</strain>
    </source>
</reference>
<keyword evidence="4" id="KW-0413">Isomerase</keyword>
<accession>C0DZA7</accession>
<evidence type="ECO:0000313" key="7">
    <source>
        <dbReference type="Proteomes" id="UP000006247"/>
    </source>
</evidence>
<dbReference type="SUPFAM" id="SSF74650">
    <property type="entry name" value="Galactose mutarotase-like"/>
    <property type="match status" value="1"/>
</dbReference>
<feature type="active site" evidence="5">
    <location>
        <position position="225"/>
    </location>
</feature>
<evidence type="ECO:0000256" key="3">
    <source>
        <dbReference type="ARBA" id="ARBA00012083"/>
    </source>
</evidence>
<dbReference type="InterPro" id="IPR008183">
    <property type="entry name" value="Aldose_1/G6P_1-epimerase"/>
</dbReference>
<sequence>MGWGFDGKMSTMASKLLAHGAHVTSVDNKLGELLWLSPVAKLDGPGAIRGGVPIIGPWFAALTGQEPKHGWARVSQWQLIDDATARITKDGLELQVVVVDHATGFTMTYSARNVGDEPRKIQLAFHPYFRVADVEKVTVSGVDGADVYDAVTKTHVTQQGDLTFTASEYDRITRGGDYEYVISDPGLRRRIIVSSSAADSVVVWNPGENTIADIGDEWRHFVCVEPALLGEDYQGVVIEPGENHTISLTVQTEAF</sequence>
<dbReference type="EC" id="5.1.3.15" evidence="3"/>
<dbReference type="PIRSF" id="PIRSF016020">
    <property type="entry name" value="PHexose_mutarotase"/>
    <property type="match status" value="1"/>
</dbReference>
<evidence type="ECO:0000256" key="2">
    <source>
        <dbReference type="ARBA" id="ARBA00005866"/>
    </source>
</evidence>
<dbReference type="PANTHER" id="PTHR11122:SF13">
    <property type="entry name" value="GLUCOSE-6-PHOSPHATE 1-EPIMERASE"/>
    <property type="match status" value="1"/>
</dbReference>
<gene>
    <name evidence="6" type="ORF">CORMATOL_00045</name>
</gene>
<evidence type="ECO:0000313" key="6">
    <source>
        <dbReference type="EMBL" id="EEG28393.1"/>
    </source>
</evidence>
<organism evidence="6 7">
    <name type="scientific">Corynebacterium matruchotii ATCC 33806</name>
    <dbReference type="NCBI Taxonomy" id="566549"/>
    <lineage>
        <taxon>Bacteria</taxon>
        <taxon>Bacillati</taxon>
        <taxon>Actinomycetota</taxon>
        <taxon>Actinomycetes</taxon>
        <taxon>Mycobacteriales</taxon>
        <taxon>Corynebacteriaceae</taxon>
        <taxon>Corynebacterium</taxon>
    </lineage>
</organism>
<dbReference type="GO" id="GO:0047938">
    <property type="term" value="F:glucose-6-phosphate 1-epimerase activity"/>
    <property type="evidence" value="ECO:0007669"/>
    <property type="project" value="UniProtKB-EC"/>
</dbReference>
<comment type="catalytic activity">
    <reaction evidence="1">
        <text>alpha-D-glucose 6-phosphate = beta-D-glucose 6-phosphate</text>
        <dbReference type="Rhea" id="RHEA:16249"/>
        <dbReference type="ChEBI" id="CHEBI:58225"/>
        <dbReference type="ChEBI" id="CHEBI:58247"/>
        <dbReference type="EC" id="5.1.3.15"/>
    </reaction>
</comment>
<dbReference type="Gene3D" id="2.70.98.10">
    <property type="match status" value="1"/>
</dbReference>